<dbReference type="EMBL" id="JAWJEJ010000001">
    <property type="protein sequence ID" value="MDV3457228.1"/>
    <property type="molecule type" value="Genomic_DNA"/>
</dbReference>
<protein>
    <submittedName>
        <fullName evidence="3">DUF6683 family protein</fullName>
    </submittedName>
</protein>
<name>A0ABU3Y721_9SPHN</name>
<organism evidence="3 4">
    <name type="scientific">Sphingomonas agrestis</name>
    <dbReference type="NCBI Taxonomy" id="3080540"/>
    <lineage>
        <taxon>Bacteria</taxon>
        <taxon>Pseudomonadati</taxon>
        <taxon>Pseudomonadota</taxon>
        <taxon>Alphaproteobacteria</taxon>
        <taxon>Sphingomonadales</taxon>
        <taxon>Sphingomonadaceae</taxon>
        <taxon>Sphingomonas</taxon>
    </lineage>
</organism>
<keyword evidence="2" id="KW-0732">Signal</keyword>
<evidence type="ECO:0000256" key="2">
    <source>
        <dbReference type="SAM" id="SignalP"/>
    </source>
</evidence>
<accession>A0ABU3Y721</accession>
<reference evidence="3 4" key="1">
    <citation type="submission" date="2023-10" db="EMBL/GenBank/DDBJ databases">
        <title>Sphingomonas sp. HF-S4 16S ribosomal RNA gene Genome sequencing and assembly.</title>
        <authorList>
            <person name="Lee H."/>
        </authorList>
    </citation>
    <scope>NUCLEOTIDE SEQUENCE [LARGE SCALE GENOMIC DNA]</scope>
    <source>
        <strain evidence="3 4">HF-S4</strain>
    </source>
</reference>
<evidence type="ECO:0000313" key="4">
    <source>
        <dbReference type="Proteomes" id="UP001273531"/>
    </source>
</evidence>
<comment type="caution">
    <text evidence="3">The sequence shown here is derived from an EMBL/GenBank/DDBJ whole genome shotgun (WGS) entry which is preliminary data.</text>
</comment>
<evidence type="ECO:0000313" key="3">
    <source>
        <dbReference type="EMBL" id="MDV3457228.1"/>
    </source>
</evidence>
<feature type="chain" id="PRO_5047140643" evidence="2">
    <location>
        <begin position="27"/>
        <end position="313"/>
    </location>
</feature>
<keyword evidence="1" id="KW-1133">Transmembrane helix</keyword>
<evidence type="ECO:0000256" key="1">
    <source>
        <dbReference type="SAM" id="Phobius"/>
    </source>
</evidence>
<proteinExistence type="predicted"/>
<dbReference type="InterPro" id="IPR046505">
    <property type="entry name" value="DUF6683"/>
</dbReference>
<keyword evidence="4" id="KW-1185">Reference proteome</keyword>
<sequence>MRFRNTRSRLAATALLLTGVAAPAAAQDFAAMDMTGMGIYAMEDSVMDAARGSVSSNRRGSGRARVAPAPAVRLTYKPSLERRRANFAQFIEKTRKKNPQAAADLQKELSSDVIEKIGGAIGQFGMRADNVADAYAIWWLNAWLASRQRNDTPPARQIAAVRAQAARAMASVPEMASASDAVKQEMAEANLIQAALLGSMMDDAEGNPTKLRQLAAAVRKGARASGLNLDAMDLTDDGFVPGGVGAAEGTSEEQVAAAPEVPPTAEPTAQVAAARNEGEDNTVIYAVAAAAAAGLAGGAWLARSRKSAAERQG</sequence>
<dbReference type="Pfam" id="PF20388">
    <property type="entry name" value="DUF6683"/>
    <property type="match status" value="1"/>
</dbReference>
<dbReference type="Proteomes" id="UP001273531">
    <property type="component" value="Unassembled WGS sequence"/>
</dbReference>
<keyword evidence="1" id="KW-0472">Membrane</keyword>
<feature type="signal peptide" evidence="2">
    <location>
        <begin position="1"/>
        <end position="26"/>
    </location>
</feature>
<keyword evidence="1" id="KW-0812">Transmembrane</keyword>
<gene>
    <name evidence="3" type="ORF">RZN05_09560</name>
</gene>
<feature type="transmembrane region" description="Helical" evidence="1">
    <location>
        <begin position="283"/>
        <end position="302"/>
    </location>
</feature>
<dbReference type="RefSeq" id="WP_317226385.1">
    <property type="nucleotide sequence ID" value="NZ_JAWJEJ010000001.1"/>
</dbReference>